<evidence type="ECO:0000313" key="2">
    <source>
        <dbReference type="EMBL" id="GGL34224.1"/>
    </source>
</evidence>
<evidence type="ECO:0000256" key="1">
    <source>
        <dbReference type="SAM" id="MobiDB-lite"/>
    </source>
</evidence>
<evidence type="ECO:0000313" key="3">
    <source>
        <dbReference type="Proteomes" id="UP000628840"/>
    </source>
</evidence>
<comment type="caution">
    <text evidence="2">The sequence shown here is derived from an EMBL/GenBank/DDBJ whole genome shotgun (WGS) entry which is preliminary data.</text>
</comment>
<dbReference type="AlphaFoldDB" id="A0A830FCV9"/>
<evidence type="ECO:0008006" key="4">
    <source>
        <dbReference type="Google" id="ProtNLM"/>
    </source>
</evidence>
<feature type="compositionally biased region" description="Polar residues" evidence="1">
    <location>
        <begin position="33"/>
        <end position="44"/>
    </location>
</feature>
<dbReference type="EMBL" id="BMPF01000002">
    <property type="protein sequence ID" value="GGL34224.1"/>
    <property type="molecule type" value="Genomic_DNA"/>
</dbReference>
<gene>
    <name evidence="2" type="ORF">GCM10009037_17290</name>
</gene>
<reference evidence="2 3" key="1">
    <citation type="journal article" date="2019" name="Int. J. Syst. Evol. Microbiol.">
        <title>The Global Catalogue of Microorganisms (GCM) 10K type strain sequencing project: providing services to taxonomists for standard genome sequencing and annotation.</title>
        <authorList>
            <consortium name="The Broad Institute Genomics Platform"/>
            <consortium name="The Broad Institute Genome Sequencing Center for Infectious Disease"/>
            <person name="Wu L."/>
            <person name="Ma J."/>
        </authorList>
    </citation>
    <scope>NUCLEOTIDE SEQUENCE [LARGE SCALE GENOMIC DNA]</scope>
    <source>
        <strain evidence="2 3">JCM 19585</strain>
    </source>
</reference>
<keyword evidence="3" id="KW-1185">Reference proteome</keyword>
<sequence length="86" mass="9440">MRLNQVRHGLEERLKEALDRLDDGVAKRAHQDPSLSVESATASMSRDENHGQSTRRAPYLGPLGPRSGDVIDPSKVARYASQSSGR</sequence>
<feature type="region of interest" description="Disordered" evidence="1">
    <location>
        <begin position="24"/>
        <end position="86"/>
    </location>
</feature>
<protein>
    <recommendedName>
        <fullName evidence="4">Transposase</fullName>
    </recommendedName>
</protein>
<accession>A0A830FCV9</accession>
<name>A0A830FCV9_9EURY</name>
<organism evidence="2 3">
    <name type="scientific">Halarchaeum grantii</name>
    <dbReference type="NCBI Taxonomy" id="1193105"/>
    <lineage>
        <taxon>Archaea</taxon>
        <taxon>Methanobacteriati</taxon>
        <taxon>Methanobacteriota</taxon>
        <taxon>Stenosarchaea group</taxon>
        <taxon>Halobacteria</taxon>
        <taxon>Halobacteriales</taxon>
        <taxon>Halobacteriaceae</taxon>
    </lineage>
</organism>
<dbReference type="Proteomes" id="UP000628840">
    <property type="component" value="Unassembled WGS sequence"/>
</dbReference>
<proteinExistence type="predicted"/>